<dbReference type="HOGENOM" id="CLU_017621_0_0_5"/>
<dbReference type="Gene3D" id="2.170.130.10">
    <property type="entry name" value="TonB-dependent receptor, plug domain"/>
    <property type="match status" value="1"/>
</dbReference>
<evidence type="ECO:0000256" key="5">
    <source>
        <dbReference type="ARBA" id="ARBA00023077"/>
    </source>
</evidence>
<keyword evidence="5 9" id="KW-0798">TonB box</keyword>
<keyword evidence="4 8" id="KW-0812">Transmembrane</keyword>
<dbReference type="PATRIC" id="fig|634177.7.peg.189"/>
<feature type="domain" description="TonB-dependent receptor-like beta-barrel" evidence="10">
    <location>
        <begin position="394"/>
        <end position="782"/>
    </location>
</feature>
<comment type="subcellular location">
    <subcellularLocation>
        <location evidence="1 8">Cell outer membrane</location>
        <topology evidence="1 8">Multi-pass membrane protein</topology>
    </subcellularLocation>
</comment>
<evidence type="ECO:0000259" key="10">
    <source>
        <dbReference type="Pfam" id="PF00593"/>
    </source>
</evidence>
<evidence type="ECO:0000256" key="3">
    <source>
        <dbReference type="ARBA" id="ARBA00022452"/>
    </source>
</evidence>
<dbReference type="eggNOG" id="COG4772">
    <property type="taxonomic scope" value="Bacteria"/>
</dbReference>
<evidence type="ECO:0000256" key="6">
    <source>
        <dbReference type="ARBA" id="ARBA00023136"/>
    </source>
</evidence>
<dbReference type="Pfam" id="PF00593">
    <property type="entry name" value="TonB_dep_Rec_b-barrel"/>
    <property type="match status" value="1"/>
</dbReference>
<dbReference type="InterPro" id="IPR012910">
    <property type="entry name" value="Plug_dom"/>
</dbReference>
<evidence type="ECO:0000259" key="11">
    <source>
        <dbReference type="Pfam" id="PF07715"/>
    </source>
</evidence>
<dbReference type="InterPro" id="IPR037066">
    <property type="entry name" value="Plug_dom_sf"/>
</dbReference>
<keyword evidence="2 8" id="KW-0813">Transport</keyword>
<feature type="domain" description="TonB-dependent receptor plug" evidence="11">
    <location>
        <begin position="108"/>
        <end position="205"/>
    </location>
</feature>
<dbReference type="AlphaFoldDB" id="G2I2H4"/>
<evidence type="ECO:0000256" key="9">
    <source>
        <dbReference type="RuleBase" id="RU003357"/>
    </source>
</evidence>
<reference evidence="13" key="1">
    <citation type="journal article" date="2011" name="J. Bacteriol.">
        <title>Complete genome sequence of NBRC 3288, a unique cellulose-nonproducing strain of Gluconacetobacter xylinus isolated from vinegar.</title>
        <authorList>
            <person name="Ogino H."/>
            <person name="Azuma Y."/>
            <person name="Hosoyama A."/>
            <person name="Nakazawa H."/>
            <person name="Matsutani M."/>
            <person name="Hasegawa A."/>
            <person name="Otsuyama K."/>
            <person name="Matsushita K."/>
            <person name="Fujita N."/>
            <person name="Shirai M."/>
        </authorList>
    </citation>
    <scope>NUCLEOTIDE SEQUENCE [LARGE SCALE GENOMIC DNA]</scope>
    <source>
        <strain evidence="13">NBRC 3288 / BCRC 11682 / LMG 1693</strain>
    </source>
</reference>
<gene>
    <name evidence="12" type="ordered locus">GLX_01780</name>
</gene>
<accession>G2I2H4</accession>
<evidence type="ECO:0000313" key="12">
    <source>
        <dbReference type="EMBL" id="BAK82590.1"/>
    </source>
</evidence>
<keyword evidence="3 8" id="KW-1134">Transmembrane beta strand</keyword>
<comment type="similarity">
    <text evidence="8 9">Belongs to the TonB-dependent receptor family.</text>
</comment>
<dbReference type="Gene3D" id="2.40.170.20">
    <property type="entry name" value="TonB-dependent receptor, beta-barrel domain"/>
    <property type="match status" value="1"/>
</dbReference>
<evidence type="ECO:0000256" key="8">
    <source>
        <dbReference type="PROSITE-ProRule" id="PRU01360"/>
    </source>
</evidence>
<dbReference type="InterPro" id="IPR039426">
    <property type="entry name" value="TonB-dep_rcpt-like"/>
</dbReference>
<dbReference type="Proteomes" id="UP000009044">
    <property type="component" value="Chromosome"/>
</dbReference>
<evidence type="ECO:0000313" key="13">
    <source>
        <dbReference type="Proteomes" id="UP000009044"/>
    </source>
</evidence>
<keyword evidence="6 8" id="KW-0472">Membrane</keyword>
<dbReference type="Pfam" id="PF07715">
    <property type="entry name" value="Plug"/>
    <property type="match status" value="1"/>
</dbReference>
<dbReference type="STRING" id="634177.GLX_01780"/>
<dbReference type="InterPro" id="IPR000531">
    <property type="entry name" value="Beta-barrel_TonB"/>
</dbReference>
<evidence type="ECO:0000256" key="2">
    <source>
        <dbReference type="ARBA" id="ARBA00022448"/>
    </source>
</evidence>
<evidence type="ECO:0000256" key="1">
    <source>
        <dbReference type="ARBA" id="ARBA00004571"/>
    </source>
</evidence>
<dbReference type="KEGG" id="gxy:GLX_01780"/>
<organism evidence="12 13">
    <name type="scientific">Komagataeibacter medellinensis (strain NBRC 3288 / BCRC 11682 / LMG 1693 / Kondo 51)</name>
    <name type="common">Gluconacetobacter medellinensis</name>
    <dbReference type="NCBI Taxonomy" id="634177"/>
    <lineage>
        <taxon>Bacteria</taxon>
        <taxon>Pseudomonadati</taxon>
        <taxon>Pseudomonadota</taxon>
        <taxon>Alphaproteobacteria</taxon>
        <taxon>Acetobacterales</taxon>
        <taxon>Acetobacteraceae</taxon>
        <taxon>Komagataeibacter</taxon>
    </lineage>
</organism>
<dbReference type="SUPFAM" id="SSF56935">
    <property type="entry name" value="Porins"/>
    <property type="match status" value="1"/>
</dbReference>
<dbReference type="PROSITE" id="PS52016">
    <property type="entry name" value="TONB_DEPENDENT_REC_3"/>
    <property type="match status" value="1"/>
</dbReference>
<keyword evidence="12" id="KW-0675">Receptor</keyword>
<name>G2I2H4_KOMMN</name>
<evidence type="ECO:0000256" key="4">
    <source>
        <dbReference type="ARBA" id="ARBA00022692"/>
    </source>
</evidence>
<dbReference type="InterPro" id="IPR036942">
    <property type="entry name" value="Beta-barrel_TonB_sf"/>
</dbReference>
<dbReference type="EMBL" id="AP012159">
    <property type="protein sequence ID" value="BAK82590.1"/>
    <property type="molecule type" value="Genomic_DNA"/>
</dbReference>
<evidence type="ECO:0000256" key="7">
    <source>
        <dbReference type="ARBA" id="ARBA00023237"/>
    </source>
</evidence>
<sequence length="832" mass="91076">MGHACSNLVPIPEACVLEVILTVLLRVSMTSLLACSLLSGIGTNDALARTLGNTATGKAKNLHPGKLATKTTTPMDGVAPVSAPEVIHVSSSHATGQREQPGGGLLRVETAPKAIQTVSRDFISKQSPTTNVEQVLKMMPSANVNDQDPFGLQSGSMSVRGLNQTEIGWTLDGMPMNDIGGGAFYANEVLEAEDLESVSLQPGSVNLDSPVISAAGGLVSATMSNPTHKRGGLFDATFGSFGMKREFIRYNSGDIGNTGVRAMFSFGHTYADHWRGPGHDEKFHYDLKVRKDFSNGSNTGITISYNDQINDSYLNPNYTQYNTTGYDTNYLSNYAGVNSQGAQYYKLHANPFRNIIASAPTHIEVTPRFSIDDTAYFWFGQGNGTGASVLNANQTYYGDQKLSGVLPSDGSTLVLTPSNQEQIRSGNTLKFNYRLGSHHHITAGYWYEYANLEQFSPVGMVNQATGQPSNIWGTSGVYKMPNGQNYDYRNFLNLSQVNMLFVGDSMDYFNKRLHIDVGFKEAMVTRRVYNDIPGTTYNRNLHSAEPLPQLGISWQFNKQHQIYIMGATNFKMPSNTSLVDQRNNTTGAISQMGGASNPEYSISEEIGYRYNGPLIIGSISFFNYNFTNRQLTVDYYLNGASYSQSVNAGGQTSRGVDIQIGTRPLKYHLRPYASFEYLDARIDNNLRAVGTYANGVQGTDYLATKGKTQVESPKVQAALGLDYDDGHFFAGAQIKYVGKQYSTMMNDNSIPQFITDNINFGYRFRTIGFMQTPKIQVNLSNLTNARFRSGVYTMQTNANATTGVNGSTIKGSSPAYYLQAPFTGVVTISTNF</sequence>
<keyword evidence="7 8" id="KW-0998">Cell outer membrane</keyword>
<dbReference type="GO" id="GO:0009279">
    <property type="term" value="C:cell outer membrane"/>
    <property type="evidence" value="ECO:0007669"/>
    <property type="project" value="UniProtKB-SubCell"/>
</dbReference>
<protein>
    <submittedName>
        <fullName evidence="12">TonB-dependent receptor</fullName>
    </submittedName>
</protein>
<proteinExistence type="inferred from homology"/>